<dbReference type="RefSeq" id="XP_008084670.1">
    <property type="nucleotide sequence ID" value="XM_008086479.1"/>
</dbReference>
<sequence length="628" mass="74136">MAAPPTTPSPNYMGIPVEIRRQTFGLLLKNELLGKHHESGIDGYGSAKYGLSAQVLRVNRQLYEEASTVLYNENIFYFSFFNNWCETGRLIHKGEIDHRGFPVWNWEEIEMNGTSPLIRYQYERNVPLWSLPQMKNVKRWRILVFTAMGSHPKLLYSSTLNFSTRLDLQNGSQSLKEFARAICRNGVQDLDILVVNDERQENYVESEEDLGGWVLDEDPMANYYMPMGKPLEVVLQPLTMIRNVQHCRIRNPTPDDFEGRRPKMNLSTHDEKLLGSHLGLTKETCDTMKSQTKIEHAFEMWEWLLEYAQSFESRHLFYEVSVPTYECNDPIETVYSDDFERDKIKNKWLEVMKDHPVEQAMKRANMASYEDDLASFKRQRSRVVHFLEDQYQREVKTWTKLCQFIQGYDLNAHTFFEEYPDDAYQRRTPGFKPDDHFWSLEERNDCAPEIAITYLRDCVDAFKRDMSSELKNTIRLHEYSLKKKNKSDDEQTTAKKRQSLECKRTRLMESLTRAYDDFDVAALRSNFKEVVDGLEEEFRRVRRARKALLTSDVLDKPEVDLGEDEDEVDDRIDWDATGWNTESKTVLAWAYWDFPDYYHTEDGWKKKEKVDQKVDEGVDIEPYWWNGL</sequence>
<accession>S3CQP3</accession>
<dbReference type="AlphaFoldDB" id="S3CQP3"/>
<evidence type="ECO:0000313" key="2">
    <source>
        <dbReference type="Proteomes" id="UP000016922"/>
    </source>
</evidence>
<name>S3CQP3_GLAL2</name>
<dbReference type="EMBL" id="KE145368">
    <property type="protein sequence ID" value="EPE28762.1"/>
    <property type="molecule type" value="Genomic_DNA"/>
</dbReference>
<dbReference type="GeneID" id="19468930"/>
<evidence type="ECO:0000313" key="1">
    <source>
        <dbReference type="EMBL" id="EPE28762.1"/>
    </source>
</evidence>
<dbReference type="OMA" id="ELDIANW"/>
<protein>
    <submittedName>
        <fullName evidence="1">Uncharacterized protein</fullName>
    </submittedName>
</protein>
<keyword evidence="2" id="KW-1185">Reference proteome</keyword>
<dbReference type="KEGG" id="glz:GLAREA_09883"/>
<organism evidence="1 2">
    <name type="scientific">Glarea lozoyensis (strain ATCC 20868 / MF5171)</name>
    <dbReference type="NCBI Taxonomy" id="1116229"/>
    <lineage>
        <taxon>Eukaryota</taxon>
        <taxon>Fungi</taxon>
        <taxon>Dikarya</taxon>
        <taxon>Ascomycota</taxon>
        <taxon>Pezizomycotina</taxon>
        <taxon>Leotiomycetes</taxon>
        <taxon>Helotiales</taxon>
        <taxon>Helotiaceae</taxon>
        <taxon>Glarea</taxon>
    </lineage>
</organism>
<dbReference type="Proteomes" id="UP000016922">
    <property type="component" value="Unassembled WGS sequence"/>
</dbReference>
<reference evidence="1 2" key="1">
    <citation type="journal article" date="2013" name="BMC Genomics">
        <title>Genomics-driven discovery of the pneumocandin biosynthetic gene cluster in the fungus Glarea lozoyensis.</title>
        <authorList>
            <person name="Chen L."/>
            <person name="Yue Q."/>
            <person name="Zhang X."/>
            <person name="Xiang M."/>
            <person name="Wang C."/>
            <person name="Li S."/>
            <person name="Che Y."/>
            <person name="Ortiz-Lopez F.J."/>
            <person name="Bills G.F."/>
            <person name="Liu X."/>
            <person name="An Z."/>
        </authorList>
    </citation>
    <scope>NUCLEOTIDE SEQUENCE [LARGE SCALE GENOMIC DNA]</scope>
    <source>
        <strain evidence="2">ATCC 20868 / MF5171</strain>
    </source>
</reference>
<gene>
    <name evidence="1" type="ORF">GLAREA_09883</name>
</gene>
<dbReference type="OrthoDB" id="62952at2759"/>
<dbReference type="HOGENOM" id="CLU_027741_0_0_1"/>
<proteinExistence type="predicted"/>